<dbReference type="OrthoDB" id="290312at2"/>
<reference evidence="1 2" key="1">
    <citation type="submission" date="2012-02" db="EMBL/GenBank/DDBJ databases">
        <title>Complete sequence of chromosome of Singulisphaera acidiphila DSM 18658.</title>
        <authorList>
            <consortium name="US DOE Joint Genome Institute (JGI-PGF)"/>
            <person name="Lucas S."/>
            <person name="Copeland A."/>
            <person name="Lapidus A."/>
            <person name="Glavina del Rio T."/>
            <person name="Dalin E."/>
            <person name="Tice H."/>
            <person name="Bruce D."/>
            <person name="Goodwin L."/>
            <person name="Pitluck S."/>
            <person name="Peters L."/>
            <person name="Ovchinnikova G."/>
            <person name="Chertkov O."/>
            <person name="Kyrpides N."/>
            <person name="Mavromatis K."/>
            <person name="Ivanova N."/>
            <person name="Brettin T."/>
            <person name="Detter J.C."/>
            <person name="Han C."/>
            <person name="Larimer F."/>
            <person name="Land M."/>
            <person name="Hauser L."/>
            <person name="Markowitz V."/>
            <person name="Cheng J.-F."/>
            <person name="Hugenholtz P."/>
            <person name="Woyke T."/>
            <person name="Wu D."/>
            <person name="Tindall B."/>
            <person name="Pomrenke H."/>
            <person name="Brambilla E."/>
            <person name="Klenk H.-P."/>
            <person name="Eisen J.A."/>
        </authorList>
    </citation>
    <scope>NUCLEOTIDE SEQUENCE [LARGE SCALE GENOMIC DNA]</scope>
    <source>
        <strain evidence="2">ATCC BAA-1392 / DSM 18658 / VKM B-2454 / MOB10</strain>
    </source>
</reference>
<sequence length="90" mass="9739">MPKASPDEPENEPIAATPLNDLIGRQVIRSLGTPKDLLKVRVHPVGADHYRVNIVTGKDFATGKIANSFFLTADAKGKIVSSTPQIVKLY</sequence>
<dbReference type="AlphaFoldDB" id="L0D673"/>
<accession>L0D673</accession>
<dbReference type="HOGENOM" id="CLU_2439154_0_0_0"/>
<evidence type="ECO:0000313" key="1">
    <source>
        <dbReference type="EMBL" id="AGA24762.1"/>
    </source>
</evidence>
<protein>
    <submittedName>
        <fullName evidence="1">Uncharacterized protein</fullName>
    </submittedName>
</protein>
<evidence type="ECO:0000313" key="2">
    <source>
        <dbReference type="Proteomes" id="UP000010798"/>
    </source>
</evidence>
<dbReference type="Proteomes" id="UP000010798">
    <property type="component" value="Chromosome"/>
</dbReference>
<organism evidence="1 2">
    <name type="scientific">Singulisphaera acidiphila (strain ATCC BAA-1392 / DSM 18658 / VKM B-2454 / MOB10)</name>
    <dbReference type="NCBI Taxonomy" id="886293"/>
    <lineage>
        <taxon>Bacteria</taxon>
        <taxon>Pseudomonadati</taxon>
        <taxon>Planctomycetota</taxon>
        <taxon>Planctomycetia</taxon>
        <taxon>Isosphaerales</taxon>
        <taxon>Isosphaeraceae</taxon>
        <taxon>Singulisphaera</taxon>
    </lineage>
</organism>
<dbReference type="KEGG" id="saci:Sinac_0319"/>
<keyword evidence="2" id="KW-1185">Reference proteome</keyword>
<dbReference type="EMBL" id="CP003364">
    <property type="protein sequence ID" value="AGA24762.1"/>
    <property type="molecule type" value="Genomic_DNA"/>
</dbReference>
<proteinExistence type="predicted"/>
<dbReference type="RefSeq" id="WP_015243947.1">
    <property type="nucleotide sequence ID" value="NC_019892.1"/>
</dbReference>
<gene>
    <name evidence="1" type="ordered locus">Sinac_0319</name>
</gene>
<name>L0D673_SINAD</name>